<organism evidence="1 2">
    <name type="scientific">Endozoicomonas euniceicola</name>
    <dbReference type="NCBI Taxonomy" id="1234143"/>
    <lineage>
        <taxon>Bacteria</taxon>
        <taxon>Pseudomonadati</taxon>
        <taxon>Pseudomonadota</taxon>
        <taxon>Gammaproteobacteria</taxon>
        <taxon>Oceanospirillales</taxon>
        <taxon>Endozoicomonadaceae</taxon>
        <taxon>Endozoicomonas</taxon>
    </lineage>
</organism>
<name>A0ABY6GT41_9GAMM</name>
<reference evidence="1" key="1">
    <citation type="submission" date="2022-10" db="EMBL/GenBank/DDBJ databases">
        <title>Completed Genome Sequence of two octocoral isolated bacterium, Endozoicomonas euniceicola EF212T and Endozoicomonas gorgoniicola PS125T.</title>
        <authorList>
            <person name="Chiou Y.-J."/>
            <person name="Chen Y.-H."/>
        </authorList>
    </citation>
    <scope>NUCLEOTIDE SEQUENCE</scope>
    <source>
        <strain evidence="1">EF212</strain>
    </source>
</reference>
<protein>
    <submittedName>
        <fullName evidence="1">Uncharacterized protein</fullName>
    </submittedName>
</protein>
<gene>
    <name evidence="1" type="ORF">NX720_20860</name>
</gene>
<dbReference type="EMBL" id="CP103300">
    <property type="protein sequence ID" value="UYM15281.1"/>
    <property type="molecule type" value="Genomic_DNA"/>
</dbReference>
<dbReference type="Proteomes" id="UP001163255">
    <property type="component" value="Chromosome"/>
</dbReference>
<sequence>MGLEARVERLESHFEALDSAVRSLINITGDTHQEILATRQEMRTRFAQQDRELAGIKADVSALAEAMLAAFKRSDEQRGETQERINQLELLIRQSFPKN</sequence>
<proteinExistence type="predicted"/>
<evidence type="ECO:0000313" key="1">
    <source>
        <dbReference type="EMBL" id="UYM15281.1"/>
    </source>
</evidence>
<evidence type="ECO:0000313" key="2">
    <source>
        <dbReference type="Proteomes" id="UP001163255"/>
    </source>
</evidence>
<dbReference type="RefSeq" id="WP_262597213.1">
    <property type="nucleotide sequence ID" value="NZ_CP103300.1"/>
</dbReference>
<accession>A0ABY6GT41</accession>
<keyword evidence="2" id="KW-1185">Reference proteome</keyword>